<evidence type="ECO:0000256" key="1">
    <source>
        <dbReference type="SAM" id="MobiDB-lite"/>
    </source>
</evidence>
<dbReference type="OMA" id="HYKKMGL"/>
<dbReference type="HOGENOM" id="CLU_718584_0_0_1"/>
<dbReference type="InParanoid" id="A0CJV3"/>
<keyword evidence="3" id="KW-1185">Reference proteome</keyword>
<protein>
    <submittedName>
        <fullName evidence="2">Uncharacterized protein</fullName>
    </submittedName>
</protein>
<evidence type="ECO:0000313" key="2">
    <source>
        <dbReference type="EMBL" id="CAK71070.1"/>
    </source>
</evidence>
<dbReference type="OrthoDB" id="301525at2759"/>
<proteinExistence type="predicted"/>
<reference evidence="2 3" key="1">
    <citation type="journal article" date="2006" name="Nature">
        <title>Global trends of whole-genome duplications revealed by the ciliate Paramecium tetraurelia.</title>
        <authorList>
            <consortium name="Genoscope"/>
            <person name="Aury J.-M."/>
            <person name="Jaillon O."/>
            <person name="Duret L."/>
            <person name="Noel B."/>
            <person name="Jubin C."/>
            <person name="Porcel B.M."/>
            <person name="Segurens B."/>
            <person name="Daubin V."/>
            <person name="Anthouard V."/>
            <person name="Aiach N."/>
            <person name="Arnaiz O."/>
            <person name="Billaut A."/>
            <person name="Beisson J."/>
            <person name="Blanc I."/>
            <person name="Bouhouche K."/>
            <person name="Camara F."/>
            <person name="Duharcourt S."/>
            <person name="Guigo R."/>
            <person name="Gogendeau D."/>
            <person name="Katinka M."/>
            <person name="Keller A.-M."/>
            <person name="Kissmehl R."/>
            <person name="Klotz C."/>
            <person name="Koll F."/>
            <person name="Le Moue A."/>
            <person name="Lepere C."/>
            <person name="Malinsky S."/>
            <person name="Nowacki M."/>
            <person name="Nowak J.K."/>
            <person name="Plattner H."/>
            <person name="Poulain J."/>
            <person name="Ruiz F."/>
            <person name="Serrano V."/>
            <person name="Zagulski M."/>
            <person name="Dessen P."/>
            <person name="Betermier M."/>
            <person name="Weissenbach J."/>
            <person name="Scarpelli C."/>
            <person name="Schachter V."/>
            <person name="Sperling L."/>
            <person name="Meyer E."/>
            <person name="Cohen J."/>
            <person name="Wincker P."/>
        </authorList>
    </citation>
    <scope>NUCLEOTIDE SEQUENCE [LARGE SCALE GENOMIC DNA]</scope>
    <source>
        <strain evidence="2 3">Stock d4-2</strain>
    </source>
</reference>
<dbReference type="KEGG" id="ptm:GSPATT00000782001"/>
<accession>A0CJV3</accession>
<dbReference type="EMBL" id="CT868096">
    <property type="protein sequence ID" value="CAK71070.1"/>
    <property type="molecule type" value="Genomic_DNA"/>
</dbReference>
<gene>
    <name evidence="2" type="ORF">GSPATT00000782001</name>
</gene>
<name>A0CJV3_PARTE</name>
<dbReference type="Proteomes" id="UP000000600">
    <property type="component" value="Unassembled WGS sequence"/>
</dbReference>
<dbReference type="RefSeq" id="XP_001438467.1">
    <property type="nucleotide sequence ID" value="XM_001438430.1"/>
</dbReference>
<dbReference type="AlphaFoldDB" id="A0CJV3"/>
<feature type="region of interest" description="Disordered" evidence="1">
    <location>
        <begin position="219"/>
        <end position="240"/>
    </location>
</feature>
<organism evidence="2 3">
    <name type="scientific">Paramecium tetraurelia</name>
    <dbReference type="NCBI Taxonomy" id="5888"/>
    <lineage>
        <taxon>Eukaryota</taxon>
        <taxon>Sar</taxon>
        <taxon>Alveolata</taxon>
        <taxon>Ciliophora</taxon>
        <taxon>Intramacronucleata</taxon>
        <taxon>Oligohymenophorea</taxon>
        <taxon>Peniculida</taxon>
        <taxon>Parameciidae</taxon>
        <taxon>Paramecium</taxon>
    </lineage>
</organism>
<sequence>MLLTSENIEFYTQRRKQYSQDFLKLTNQFKPKLEQLQRRLIAQKQIVDGPIKILNTFQKGKKFSRVLLSLSKSKEVQNKIDQEMNRCSYQYELDESLNCKFNYSQTCKKIQQSMIPLIENIKLQIKEKNQELSINEQNSNQYMQREELEKIKMKSNLYSKIIEKLQTMEIKKQQQEINQKQSFKNLDRFDKIDENEEILGYSEKPITSRRTLCSSIQNDEDKKMQQNQSSSQNRKEIQKNPKFQDLDQIIRKHYKKMGLLNRRQESMMEFKNYLTDKRSSTQQDINLQSDLRLQYSQNKFKSNKRFSVTILSTQINSSNITPIFDEQVGIVTCNAAKTKTNSSLDPKAFQTYKKSSNKQQDFQERVQKNKIFQNKADA</sequence>
<evidence type="ECO:0000313" key="3">
    <source>
        <dbReference type="Proteomes" id="UP000000600"/>
    </source>
</evidence>
<dbReference type="GeneID" id="5024252"/>